<evidence type="ECO:0000259" key="2">
    <source>
        <dbReference type="Pfam" id="PF20504"/>
    </source>
</evidence>
<dbReference type="AlphaFoldDB" id="A0AA85J603"/>
<feature type="compositionally biased region" description="Basic residues" evidence="1">
    <location>
        <begin position="339"/>
        <end position="350"/>
    </location>
</feature>
<reference evidence="3" key="1">
    <citation type="submission" date="2022-06" db="EMBL/GenBank/DDBJ databases">
        <authorList>
            <person name="Berger JAMES D."/>
            <person name="Berger JAMES D."/>
        </authorList>
    </citation>
    <scope>NUCLEOTIDE SEQUENCE [LARGE SCALE GENOMIC DNA]</scope>
</reference>
<dbReference type="PANTHER" id="PTHR13532:SF3">
    <property type="entry name" value="INTEGRATOR COMPLEX SUBUNIT 14"/>
    <property type="match status" value="1"/>
</dbReference>
<feature type="region of interest" description="Disordered" evidence="1">
    <location>
        <begin position="321"/>
        <end position="360"/>
    </location>
</feature>
<accession>A0AA85J603</accession>
<dbReference type="GO" id="GO:0032039">
    <property type="term" value="C:integrator complex"/>
    <property type="evidence" value="ECO:0007669"/>
    <property type="project" value="InterPro"/>
</dbReference>
<feature type="compositionally biased region" description="Polar residues" evidence="1">
    <location>
        <begin position="321"/>
        <end position="335"/>
    </location>
</feature>
<dbReference type="InterPro" id="IPR046471">
    <property type="entry name" value="IntS14_C"/>
</dbReference>
<dbReference type="WBParaSite" id="TREG1_132480.1">
    <property type="protein sequence ID" value="TREG1_132480.1"/>
    <property type="gene ID" value="TREG1_132480"/>
</dbReference>
<feature type="compositionally biased region" description="Basic and acidic residues" evidence="1">
    <location>
        <begin position="351"/>
        <end position="360"/>
    </location>
</feature>
<protein>
    <recommendedName>
        <fullName evidence="2">Integrator complex subunit 14 C-terminal domain-containing protein</fullName>
    </recommendedName>
</protein>
<proteinExistence type="predicted"/>
<name>A0AA85J603_TRIRE</name>
<evidence type="ECO:0000313" key="4">
    <source>
        <dbReference type="WBParaSite" id="TREG1_132480.1"/>
    </source>
</evidence>
<dbReference type="InterPro" id="IPR039841">
    <property type="entry name" value="INTS14"/>
</dbReference>
<dbReference type="Pfam" id="PF20504">
    <property type="entry name" value="IntS14_C"/>
    <property type="match status" value="1"/>
</dbReference>
<evidence type="ECO:0000256" key="1">
    <source>
        <dbReference type="SAM" id="MobiDB-lite"/>
    </source>
</evidence>
<dbReference type="Proteomes" id="UP000050795">
    <property type="component" value="Unassembled WGS sequence"/>
</dbReference>
<organism evidence="3 4">
    <name type="scientific">Trichobilharzia regenti</name>
    <name type="common">Nasal bird schistosome</name>
    <dbReference type="NCBI Taxonomy" id="157069"/>
    <lineage>
        <taxon>Eukaryota</taxon>
        <taxon>Metazoa</taxon>
        <taxon>Spiralia</taxon>
        <taxon>Lophotrochozoa</taxon>
        <taxon>Platyhelminthes</taxon>
        <taxon>Trematoda</taxon>
        <taxon>Digenea</taxon>
        <taxon>Strigeidida</taxon>
        <taxon>Schistosomatoidea</taxon>
        <taxon>Schistosomatidae</taxon>
        <taxon>Trichobilharzia</taxon>
    </lineage>
</organism>
<keyword evidence="3" id="KW-1185">Reference proteome</keyword>
<evidence type="ECO:0000313" key="3">
    <source>
        <dbReference type="Proteomes" id="UP000050795"/>
    </source>
</evidence>
<dbReference type="GO" id="GO:0034472">
    <property type="term" value="P:snRNA 3'-end processing"/>
    <property type="evidence" value="ECO:0007669"/>
    <property type="project" value="TreeGrafter"/>
</dbReference>
<feature type="domain" description="Integrator complex subunit 14 C-terminal" evidence="2">
    <location>
        <begin position="445"/>
        <end position="511"/>
    </location>
</feature>
<reference evidence="4" key="2">
    <citation type="submission" date="2023-11" db="UniProtKB">
        <authorList>
            <consortium name="WormBaseParasite"/>
        </authorList>
    </citation>
    <scope>IDENTIFICATION</scope>
</reference>
<dbReference type="PANTHER" id="PTHR13532">
    <property type="match status" value="1"/>
</dbReference>
<sequence length="564" mass="64020">MLRIIIVDKQLRMLRPNESFPTFSYYQLLCMLSKAVITNLCSLKNNDFLSVYDKDVSKSKGGLLNTFSSDAYNLCSEIDQSQQNTKVLYTTKVTAALIGNILMEAHAYYGPWSNIQILLFTDGGSSHFTLSSFTWPEHFPERLYSTVSILFISLSDKKLSNDLLEVYNKFHLKSAILEGSTYISNPKDYTVQGYVDNLAGHVVNRCYEMYPNSQNAVINCGRLQSSATLIASPGIYFTTTGSHNIITDSLYVEIFGFLNLSDLNNPPVNGRFIVVSKQQSTDSVYEPDFLCLLLEALKTTKSAAMCNIYVIMTSNKSTVDSPKLNITQKSDPNYSSERHSHKYRHQHQSQHRSESPKQEHIKNSLNHTLWTHGYLHHIDLKKPILVLSVFEKDCTGLPWLGQFSHLAPVTDFAGSQLYDDVNDTSPFPVRTPDYLSYKTDSTRYVSWSSQSVMLMDINKVFRLSRRLPDKSALLYKELNRLRSAATLYGCPDLLLKIHSMIMSMHESTITQHNNSNNDHIKTLQDCLNHVSRLLLQQEVDNHGDNEDGDALNKRMITVFSSDKS</sequence>